<dbReference type="EMBL" id="JAUDCF010000003">
    <property type="protein sequence ID" value="MDM8144774.1"/>
    <property type="molecule type" value="Genomic_DNA"/>
</dbReference>
<accession>A0ABT7U2M4</accession>
<evidence type="ECO:0000313" key="2">
    <source>
        <dbReference type="Proteomes" id="UP001228403"/>
    </source>
</evidence>
<proteinExistence type="predicted"/>
<dbReference type="Proteomes" id="UP001228403">
    <property type="component" value="Unassembled WGS sequence"/>
</dbReference>
<reference evidence="2" key="1">
    <citation type="submission" date="2023-07" db="EMBL/GenBank/DDBJ databases">
        <title>Identification and characterization of horizontal gene transfer across gut microbiota members of farm animals based on homology search.</title>
        <authorList>
            <person name="Schwarzerova J."/>
            <person name="Nykrynova M."/>
            <person name="Jureckova K."/>
            <person name="Cejkova D."/>
            <person name="Rychlik I."/>
        </authorList>
    </citation>
    <scope>NUCLEOTIDE SEQUENCE [LARGE SCALE GENOMIC DNA]</scope>
    <source>
        <strain evidence="2">ET4</strain>
    </source>
</reference>
<evidence type="ECO:0008006" key="3">
    <source>
        <dbReference type="Google" id="ProtNLM"/>
    </source>
</evidence>
<protein>
    <recommendedName>
        <fullName evidence="3">HD domain-containing protein</fullName>
    </recommendedName>
</protein>
<name>A0ABT7U2M4_9BACE</name>
<dbReference type="SUPFAM" id="SSF109604">
    <property type="entry name" value="HD-domain/PDEase-like"/>
    <property type="match status" value="1"/>
</dbReference>
<sequence length="209" mass="23906">MNKETFQAFIEVHQQEITQIRNAACALHQSVGQTYDHTLPYGYHLCMVADAAIAYGHETIATEEDILPLVFGAYYHDSIEDARLSYNDVRKLAAHFMTEEQALTAAEIVYALTNDKGRTRSERAGAHYYAGIRSTPYAPLVKLCDRYANTRHSQQSAQSDNAANRHMYEVYSREWPHFIEAIRSEETDQRFQLPQELIQATEALLTPQF</sequence>
<comment type="caution">
    <text evidence="1">The sequence shown here is derived from an EMBL/GenBank/DDBJ whole genome shotgun (WGS) entry which is preliminary data.</text>
</comment>
<organism evidence="1 2">
    <name type="scientific">Bacteroides eggerthii</name>
    <dbReference type="NCBI Taxonomy" id="28111"/>
    <lineage>
        <taxon>Bacteria</taxon>
        <taxon>Pseudomonadati</taxon>
        <taxon>Bacteroidota</taxon>
        <taxon>Bacteroidia</taxon>
        <taxon>Bacteroidales</taxon>
        <taxon>Bacteroidaceae</taxon>
        <taxon>Bacteroides</taxon>
    </lineage>
</organism>
<evidence type="ECO:0000313" key="1">
    <source>
        <dbReference type="EMBL" id="MDM8144774.1"/>
    </source>
</evidence>
<gene>
    <name evidence="1" type="ORF">QUW02_02325</name>
</gene>
<dbReference type="Gene3D" id="1.10.3210.10">
    <property type="entry name" value="Hypothetical protein af1432"/>
    <property type="match status" value="1"/>
</dbReference>
<keyword evidence="2" id="KW-1185">Reference proteome</keyword>